<evidence type="ECO:0000313" key="7">
    <source>
        <dbReference type="EMBL" id="SBT07294.1"/>
    </source>
</evidence>
<reference evidence="7 8" key="1">
    <citation type="submission" date="2016-06" db="EMBL/GenBank/DDBJ databases">
        <authorList>
            <person name="Kjaerup R.B."/>
            <person name="Dalgaard T.S."/>
            <person name="Juul-Madsen H.R."/>
        </authorList>
    </citation>
    <scope>NUCLEOTIDE SEQUENCE [LARGE SCALE GENOMIC DNA]</scope>
    <source>
        <strain evidence="7">2</strain>
    </source>
</reference>
<evidence type="ECO:0000256" key="1">
    <source>
        <dbReference type="ARBA" id="ARBA00004651"/>
    </source>
</evidence>
<accession>A0A1A8XQ48</accession>
<evidence type="ECO:0000256" key="4">
    <source>
        <dbReference type="ARBA" id="ARBA00022989"/>
    </source>
</evidence>
<dbReference type="GO" id="GO:0015171">
    <property type="term" value="F:amino acid transmembrane transporter activity"/>
    <property type="evidence" value="ECO:0007669"/>
    <property type="project" value="TreeGrafter"/>
</dbReference>
<name>A0A1A8XQ48_9RHOO</name>
<feature type="transmembrane region" description="Helical" evidence="6">
    <location>
        <begin position="12"/>
        <end position="37"/>
    </location>
</feature>
<dbReference type="Proteomes" id="UP000199600">
    <property type="component" value="Unassembled WGS sequence"/>
</dbReference>
<protein>
    <submittedName>
        <fullName evidence="7">Lysine exporter protein (LYSE/YGGA)</fullName>
    </submittedName>
</protein>
<keyword evidence="3 6" id="KW-0812">Transmembrane</keyword>
<dbReference type="PANTHER" id="PTHR30086">
    <property type="entry name" value="ARGININE EXPORTER PROTEIN ARGO"/>
    <property type="match status" value="1"/>
</dbReference>
<evidence type="ECO:0000256" key="2">
    <source>
        <dbReference type="ARBA" id="ARBA00022475"/>
    </source>
</evidence>
<keyword evidence="5 6" id="KW-0472">Membrane</keyword>
<feature type="transmembrane region" description="Helical" evidence="6">
    <location>
        <begin position="79"/>
        <end position="97"/>
    </location>
</feature>
<dbReference type="AlphaFoldDB" id="A0A1A8XQ48"/>
<keyword evidence="8" id="KW-1185">Reference proteome</keyword>
<keyword evidence="2" id="KW-1003">Cell membrane</keyword>
<feature type="transmembrane region" description="Helical" evidence="6">
    <location>
        <begin position="49"/>
        <end position="73"/>
    </location>
</feature>
<gene>
    <name evidence="7" type="ORF">PROAA_2140005</name>
</gene>
<dbReference type="GO" id="GO:0005886">
    <property type="term" value="C:plasma membrane"/>
    <property type="evidence" value="ECO:0007669"/>
    <property type="project" value="UniProtKB-SubCell"/>
</dbReference>
<organism evidence="7 8">
    <name type="scientific">Candidatus Propionivibrio aalborgensis</name>
    <dbReference type="NCBI Taxonomy" id="1860101"/>
    <lineage>
        <taxon>Bacteria</taxon>
        <taxon>Pseudomonadati</taxon>
        <taxon>Pseudomonadota</taxon>
        <taxon>Betaproteobacteria</taxon>
        <taxon>Rhodocyclales</taxon>
        <taxon>Rhodocyclaceae</taxon>
        <taxon>Propionivibrio</taxon>
    </lineage>
</organism>
<proteinExistence type="predicted"/>
<dbReference type="InterPro" id="IPR001123">
    <property type="entry name" value="LeuE-type"/>
</dbReference>
<evidence type="ECO:0000256" key="6">
    <source>
        <dbReference type="SAM" id="Phobius"/>
    </source>
</evidence>
<evidence type="ECO:0000256" key="5">
    <source>
        <dbReference type="ARBA" id="ARBA00023136"/>
    </source>
</evidence>
<evidence type="ECO:0000256" key="3">
    <source>
        <dbReference type="ARBA" id="ARBA00022692"/>
    </source>
</evidence>
<dbReference type="PIRSF" id="PIRSF006324">
    <property type="entry name" value="LeuE"/>
    <property type="match status" value="1"/>
</dbReference>
<dbReference type="Pfam" id="PF01810">
    <property type="entry name" value="LysE"/>
    <property type="match status" value="1"/>
</dbReference>
<keyword evidence="4 6" id="KW-1133">Transmembrane helix</keyword>
<evidence type="ECO:0000313" key="8">
    <source>
        <dbReference type="Proteomes" id="UP000199600"/>
    </source>
</evidence>
<feature type="transmembrane region" description="Helical" evidence="6">
    <location>
        <begin position="197"/>
        <end position="217"/>
    </location>
</feature>
<feature type="transmembrane region" description="Helical" evidence="6">
    <location>
        <begin position="158"/>
        <end position="185"/>
    </location>
</feature>
<comment type="subcellular location">
    <subcellularLocation>
        <location evidence="1">Cell membrane</location>
        <topology evidence="1">Multi-pass membrane protein</topology>
    </subcellularLocation>
</comment>
<dbReference type="EMBL" id="FLQY01000129">
    <property type="protein sequence ID" value="SBT07294.1"/>
    <property type="molecule type" value="Genomic_DNA"/>
</dbReference>
<feature type="transmembrane region" description="Helical" evidence="6">
    <location>
        <begin position="125"/>
        <end position="146"/>
    </location>
</feature>
<dbReference type="PANTHER" id="PTHR30086:SF20">
    <property type="entry name" value="ARGININE EXPORTER PROTEIN ARGO-RELATED"/>
    <property type="match status" value="1"/>
</dbReference>
<sequence>MVAAMTDLFPPWPLFSAFLLASLVLAVTPGPSVIYIVTRSLVQGRRSGVVSVAGVALGNLGNAFAASVGLAALFAVSSLAFSVVKYAGALYLVYLGVRMLRSSPVENSAAVPAAAPHPRIFRDGFVVALLNPKTTIFFVAFLPQFLNPDAPPVFQSMALGFLFVAIAAVTDSGYALAAGAAAPALRRSAVRRLGRRLGGGVFIGLGLFAAFAGSRGAK</sequence>